<reference evidence="1 3" key="2">
    <citation type="journal article" date="2018" name="Microb. Genom.">
        <title>Deciphering the unexplored Leptospira diversity from soils uncovers genomic evolution to virulence.</title>
        <authorList>
            <person name="Thibeaux R."/>
            <person name="Iraola G."/>
            <person name="Ferres I."/>
            <person name="Bierque E."/>
            <person name="Girault D."/>
            <person name="Soupe-Gilbert M.E."/>
            <person name="Picardeau M."/>
            <person name="Goarant C."/>
        </authorList>
    </citation>
    <scope>NUCLEOTIDE SEQUENCE [LARGE SCALE GENOMIC DNA]</scope>
    <source>
        <strain evidence="1 3">ATI7-C-A5</strain>
    </source>
</reference>
<keyword evidence="3" id="KW-1185">Reference proteome</keyword>
<dbReference type="RefSeq" id="WP_100747380.1">
    <property type="nucleotide sequence ID" value="NZ_NPEF02000032.1"/>
</dbReference>
<gene>
    <name evidence="1" type="ORF">CH379_019080</name>
    <name evidence="2" type="ORF">CH379_04735</name>
</gene>
<name>A0A2N0BJ65_9LEPT</name>
<evidence type="ECO:0000313" key="1">
    <source>
        <dbReference type="EMBL" id="MDV6237737.1"/>
    </source>
</evidence>
<organism evidence="2">
    <name type="scientific">Leptospira ellisii</name>
    <dbReference type="NCBI Taxonomy" id="2023197"/>
    <lineage>
        <taxon>Bacteria</taxon>
        <taxon>Pseudomonadati</taxon>
        <taxon>Spirochaetota</taxon>
        <taxon>Spirochaetia</taxon>
        <taxon>Leptospirales</taxon>
        <taxon>Leptospiraceae</taxon>
        <taxon>Leptospira</taxon>
    </lineage>
</organism>
<dbReference type="EMBL" id="NPEF01000031">
    <property type="protein sequence ID" value="PJZ94011.1"/>
    <property type="molecule type" value="Genomic_DNA"/>
</dbReference>
<evidence type="ECO:0000313" key="2">
    <source>
        <dbReference type="EMBL" id="PJZ94011.1"/>
    </source>
</evidence>
<evidence type="ECO:0008006" key="4">
    <source>
        <dbReference type="Google" id="ProtNLM"/>
    </source>
</evidence>
<accession>A0A2N0BJ65</accession>
<sequence length="191" mass="22096">MISHLSDPIAPWNPQRGDQVTPVFGLKDYQQCMGNVFQDMIVYVGMKENIPGFTSLTTYNYYALLENWIKKHKRNVYDSADHAEHFNELMKSNELPYRIRKKKGNKEELCKYFETGSFPCGLGTYLTRKGHIIRGIGIVETNDGKKFLKASDPYGVGPRYIDPYGHLIQYDLDELFKMGVPTTFYMEIEKS</sequence>
<dbReference type="Proteomes" id="UP000232122">
    <property type="component" value="Unassembled WGS sequence"/>
</dbReference>
<dbReference type="AlphaFoldDB" id="A0A2N0BJ65"/>
<accession>A0A2N0BBZ3</accession>
<evidence type="ECO:0000313" key="3">
    <source>
        <dbReference type="Proteomes" id="UP000232122"/>
    </source>
</evidence>
<comment type="caution">
    <text evidence="2">The sequence shown here is derived from an EMBL/GenBank/DDBJ whole genome shotgun (WGS) entry which is preliminary data.</text>
</comment>
<reference evidence="1" key="3">
    <citation type="submission" date="2023-10" db="EMBL/GenBank/DDBJ databases">
        <authorList>
            <person name="Picardeau M."/>
            <person name="Thibeaux R."/>
        </authorList>
    </citation>
    <scope>NUCLEOTIDE SEQUENCE</scope>
    <source>
        <strain evidence="1">ATI7-C-A5</strain>
    </source>
</reference>
<proteinExistence type="predicted"/>
<reference evidence="2" key="1">
    <citation type="submission" date="2017-07" db="EMBL/GenBank/DDBJ databases">
        <title>Leptospira spp. isolated from tropical soils.</title>
        <authorList>
            <person name="Thibeaux R."/>
            <person name="Iraola G."/>
            <person name="Ferres I."/>
            <person name="Bierque E."/>
            <person name="Girault D."/>
            <person name="Soupe-Gilbert M.-E."/>
            <person name="Picardeau M."/>
            <person name="Goarant C."/>
        </authorList>
    </citation>
    <scope>NUCLEOTIDE SEQUENCE [LARGE SCALE GENOMIC DNA]</scope>
    <source>
        <strain evidence="2">ATI7-C-A5</strain>
    </source>
</reference>
<protein>
    <recommendedName>
        <fullName evidence="4">Peptidase C39-like domain-containing protein</fullName>
    </recommendedName>
</protein>
<dbReference type="EMBL" id="NPEF02000032">
    <property type="protein sequence ID" value="MDV6237737.1"/>
    <property type="molecule type" value="Genomic_DNA"/>
</dbReference>